<protein>
    <recommendedName>
        <fullName evidence="2">Predicted hydrolase N-terminal domain-containing protein</fullName>
    </recommendedName>
</protein>
<reference evidence="3 4" key="1">
    <citation type="submission" date="2017-02" db="EMBL/GenBank/DDBJ databases">
        <title>The new phylogeny of genus Mycobacterium.</title>
        <authorList>
            <person name="Tortoli E."/>
            <person name="Trovato A."/>
            <person name="Cirillo D.M."/>
        </authorList>
    </citation>
    <scope>NUCLEOTIDE SEQUENCE [LARGE SCALE GENOMIC DNA]</scope>
    <source>
        <strain evidence="3 4">DSM 45255</strain>
    </source>
</reference>
<proteinExistence type="predicted"/>
<name>A0A1X0FAP2_MYCNT</name>
<organism evidence="3 4">
    <name type="scientific">Mycobacterium mantenii</name>
    <dbReference type="NCBI Taxonomy" id="560555"/>
    <lineage>
        <taxon>Bacteria</taxon>
        <taxon>Bacillati</taxon>
        <taxon>Actinomycetota</taxon>
        <taxon>Actinomycetes</taxon>
        <taxon>Mycobacteriales</taxon>
        <taxon>Mycobacteriaceae</taxon>
        <taxon>Mycobacterium</taxon>
        <taxon>Mycobacterium avium complex (MAC)</taxon>
    </lineage>
</organism>
<feature type="domain" description="Predicted hydrolase N-terminal" evidence="2">
    <location>
        <begin position="1"/>
        <end position="195"/>
    </location>
</feature>
<dbReference type="RefSeq" id="WP_083099541.1">
    <property type="nucleotide sequence ID" value="NZ_AP022590.1"/>
</dbReference>
<dbReference type="Proteomes" id="UP000192760">
    <property type="component" value="Unassembled WGS sequence"/>
</dbReference>
<comment type="caution">
    <text evidence="3">The sequence shown here is derived from an EMBL/GenBank/DDBJ whole genome shotgun (WGS) entry which is preliminary data.</text>
</comment>
<evidence type="ECO:0000313" key="3">
    <source>
        <dbReference type="EMBL" id="ORA98259.1"/>
    </source>
</evidence>
<dbReference type="InterPro" id="IPR054469">
    <property type="entry name" value="Pred_hydrolase_N"/>
</dbReference>
<evidence type="ECO:0000259" key="2">
    <source>
        <dbReference type="Pfam" id="PF22905"/>
    </source>
</evidence>
<dbReference type="STRING" id="560555.BST30_26020"/>
<accession>A0A1X0FAP2</accession>
<gene>
    <name evidence="3" type="ORF">BST30_26020</name>
</gene>
<evidence type="ECO:0000256" key="1">
    <source>
        <dbReference type="SAM" id="MobiDB-lite"/>
    </source>
</evidence>
<sequence>MHLRYISKAALIMFAGGDPWKIDATLQSGRPAQISNLAAAFHDAGQSTTEAEVAFRQARDRFDNAWTHENGENPINDSAEVRRATTSLGLQAAQLPKIGADLENVAAALAEAQRSGKGEIASLEGTLQGLDDQIGEAVELEKNPQLTASERQLLDHYINGLEKHAIGDTKASLNNLTQIRGQYSQQLQTSLANLRKQGEYQAPIQALDGEIPEGPPQTVSDEERRHNQIEAFKQVFGREPTSAADWETAAALDPQTYDPKFKGTKSQVEVVKIRPVPGQGVVRVSQWIEQRDVTSFPPWKRDLGNNRGPNPTFDPEDTKVTTYIDYENGLVVLRQNPSVEENSTGGPGQVKVGIPKGSVTQLPDGSVRIKYDAGNPFAPKVTGDPTGPFTGHTVTVNGDLVFTPGPGGVQVNGTRTDYPSLEVYQDLPNGGTRTVLIDPAQSGRSWGPAFNLPGHHDVGPIGGKAFTPFDTGGWNTKYDVPAPLPATEFGPVTDIPSVPPLPTGTAVPA</sequence>
<dbReference type="AlphaFoldDB" id="A0A1X0FAP2"/>
<dbReference type="EMBL" id="MVHW01000047">
    <property type="protein sequence ID" value="ORA98259.1"/>
    <property type="molecule type" value="Genomic_DNA"/>
</dbReference>
<dbReference type="Pfam" id="PF22905">
    <property type="entry name" value="Hydro_N_hd"/>
    <property type="match status" value="1"/>
</dbReference>
<feature type="region of interest" description="Disordered" evidence="1">
    <location>
        <begin position="488"/>
        <end position="509"/>
    </location>
</feature>
<evidence type="ECO:0000313" key="4">
    <source>
        <dbReference type="Proteomes" id="UP000192760"/>
    </source>
</evidence>